<evidence type="ECO:0000256" key="1">
    <source>
        <dbReference type="SAM" id="Phobius"/>
    </source>
</evidence>
<keyword evidence="1" id="KW-0812">Transmembrane</keyword>
<dbReference type="EMBL" id="OU503053">
    <property type="protein sequence ID" value="CAI9782115.1"/>
    <property type="molecule type" value="Genomic_DNA"/>
</dbReference>
<name>A0AAD2ABB8_9LAMI</name>
<feature type="transmembrane region" description="Helical" evidence="1">
    <location>
        <begin position="13"/>
        <end position="34"/>
    </location>
</feature>
<proteinExistence type="predicted"/>
<reference evidence="2" key="1">
    <citation type="submission" date="2023-05" db="EMBL/GenBank/DDBJ databases">
        <authorList>
            <person name="Huff M."/>
        </authorList>
    </citation>
    <scope>NUCLEOTIDE SEQUENCE</scope>
</reference>
<evidence type="ECO:0000313" key="3">
    <source>
        <dbReference type="Proteomes" id="UP000834106"/>
    </source>
</evidence>
<gene>
    <name evidence="2" type="ORF">FPE_LOCUS29545</name>
</gene>
<dbReference type="AlphaFoldDB" id="A0AAD2ABB8"/>
<keyword evidence="1" id="KW-0472">Membrane</keyword>
<dbReference type="Proteomes" id="UP000834106">
    <property type="component" value="Chromosome 18"/>
</dbReference>
<evidence type="ECO:0000313" key="2">
    <source>
        <dbReference type="EMBL" id="CAI9782115.1"/>
    </source>
</evidence>
<organism evidence="2 3">
    <name type="scientific">Fraxinus pennsylvanica</name>
    <dbReference type="NCBI Taxonomy" id="56036"/>
    <lineage>
        <taxon>Eukaryota</taxon>
        <taxon>Viridiplantae</taxon>
        <taxon>Streptophyta</taxon>
        <taxon>Embryophyta</taxon>
        <taxon>Tracheophyta</taxon>
        <taxon>Spermatophyta</taxon>
        <taxon>Magnoliopsida</taxon>
        <taxon>eudicotyledons</taxon>
        <taxon>Gunneridae</taxon>
        <taxon>Pentapetalae</taxon>
        <taxon>asterids</taxon>
        <taxon>lamiids</taxon>
        <taxon>Lamiales</taxon>
        <taxon>Oleaceae</taxon>
        <taxon>Oleeae</taxon>
        <taxon>Fraxinus</taxon>
    </lineage>
</organism>
<accession>A0AAD2ABB8</accession>
<protein>
    <submittedName>
        <fullName evidence="2">Uncharacterized protein</fullName>
    </submittedName>
</protein>
<sequence length="105" mass="11840">MKKSDPHYDVLEVSPWIAVGDLTVIALIKALGVLRRITKGDKMAKMSSFANMVRRRLSDITNSLPNPKSPAFVEKLPSDTASGKDYIDHFVKIICYAFFCIHHVY</sequence>
<keyword evidence="1" id="KW-1133">Transmembrane helix</keyword>
<keyword evidence="3" id="KW-1185">Reference proteome</keyword>